<name>A0A9W4K3E8_9EURO</name>
<proteinExistence type="predicted"/>
<accession>A0A9W4K3E8</accession>
<evidence type="ECO:0000313" key="3">
    <source>
        <dbReference type="Proteomes" id="UP001154252"/>
    </source>
</evidence>
<sequence>MMDKVFSRDYHPVSKSDADGDRDATVTNRPPRRGIQQSETKPGSNHHHRLAHNPAAPGDCRNHSRRCRTLPQIPSPQVRYWCGNSTKEAEALGCAYDPLAGCWLHKECPHDLTHEFAHFNNGKPFVYFYDVAATQQMKHYTELGNNPDFYWTAVREHLVHCLYLLRRGHDVHMRGDPLDNMLADLEHVDHCINMLANLLRRPDPALEEIGTQGQTHSFMSCA</sequence>
<keyword evidence="3" id="KW-1185">Reference proteome</keyword>
<comment type="caution">
    <text evidence="2">The sequence shown here is derived from an EMBL/GenBank/DDBJ whole genome shotgun (WGS) entry which is preliminary data.</text>
</comment>
<dbReference type="OrthoDB" id="3501153at2759"/>
<dbReference type="EMBL" id="CAJVRC010000839">
    <property type="protein sequence ID" value="CAG8888400.1"/>
    <property type="molecule type" value="Genomic_DNA"/>
</dbReference>
<dbReference type="Proteomes" id="UP001154252">
    <property type="component" value="Unassembled WGS sequence"/>
</dbReference>
<feature type="compositionally biased region" description="Basic and acidic residues" evidence="1">
    <location>
        <begin position="1"/>
        <end position="24"/>
    </location>
</feature>
<gene>
    <name evidence="2" type="ORF">PEGY_LOCUS1590</name>
</gene>
<evidence type="ECO:0000256" key="1">
    <source>
        <dbReference type="SAM" id="MobiDB-lite"/>
    </source>
</evidence>
<organism evidence="2 3">
    <name type="scientific">Penicillium egyptiacum</name>
    <dbReference type="NCBI Taxonomy" id="1303716"/>
    <lineage>
        <taxon>Eukaryota</taxon>
        <taxon>Fungi</taxon>
        <taxon>Dikarya</taxon>
        <taxon>Ascomycota</taxon>
        <taxon>Pezizomycotina</taxon>
        <taxon>Eurotiomycetes</taxon>
        <taxon>Eurotiomycetidae</taxon>
        <taxon>Eurotiales</taxon>
        <taxon>Aspergillaceae</taxon>
        <taxon>Penicillium</taxon>
    </lineage>
</organism>
<dbReference type="InterPro" id="IPR053008">
    <property type="entry name" value="Phomopsin_biosynth_assoc"/>
</dbReference>
<dbReference type="AlphaFoldDB" id="A0A9W4K3E8"/>
<protein>
    <submittedName>
        <fullName evidence="2">Uncharacterized protein</fullName>
    </submittedName>
</protein>
<feature type="region of interest" description="Disordered" evidence="1">
    <location>
        <begin position="1"/>
        <end position="63"/>
    </location>
</feature>
<evidence type="ECO:0000313" key="2">
    <source>
        <dbReference type="EMBL" id="CAG8888400.1"/>
    </source>
</evidence>
<dbReference type="PANTHER" id="PTHR35896">
    <property type="entry name" value="IG-LIKE DOMAIN-CONTAINING PROTEIN"/>
    <property type="match status" value="1"/>
</dbReference>
<dbReference type="PANTHER" id="PTHR35896:SF3">
    <property type="entry name" value="MAJOR FACILITATOR SUPERFAMILY TRANSPORTER"/>
    <property type="match status" value="1"/>
</dbReference>
<reference evidence="2" key="1">
    <citation type="submission" date="2021-07" db="EMBL/GenBank/DDBJ databases">
        <authorList>
            <person name="Branca A.L. A."/>
        </authorList>
    </citation>
    <scope>NUCLEOTIDE SEQUENCE</scope>
</reference>